<dbReference type="Proteomes" id="UP000789845">
    <property type="component" value="Unassembled WGS sequence"/>
</dbReference>
<dbReference type="EMBL" id="CAKJTG010000004">
    <property type="protein sequence ID" value="CAG9607252.1"/>
    <property type="molecule type" value="Genomic_DNA"/>
</dbReference>
<dbReference type="RefSeq" id="WP_230495517.1">
    <property type="nucleotide sequence ID" value="NZ_CAKJTG010000004.1"/>
</dbReference>
<gene>
    <name evidence="1" type="ORF">NEOCIP111885_00942</name>
</gene>
<keyword evidence="2" id="KW-1185">Reference proteome</keyword>
<accession>A0A9C7G816</accession>
<dbReference type="AlphaFoldDB" id="A0A9C7G816"/>
<evidence type="ECO:0000313" key="1">
    <source>
        <dbReference type="EMBL" id="CAG9607252.1"/>
    </source>
</evidence>
<evidence type="ECO:0000313" key="2">
    <source>
        <dbReference type="Proteomes" id="UP000789845"/>
    </source>
</evidence>
<reference evidence="1" key="1">
    <citation type="submission" date="2021-10" db="EMBL/GenBank/DDBJ databases">
        <authorList>
            <person name="Criscuolo A."/>
        </authorList>
    </citation>
    <scope>NUCLEOTIDE SEQUENCE</scope>
    <source>
        <strain evidence="1">CIP111885</strain>
    </source>
</reference>
<protein>
    <submittedName>
        <fullName evidence="1">Uncharacterized protein</fullName>
    </submittedName>
</protein>
<proteinExistence type="predicted"/>
<comment type="caution">
    <text evidence="1">The sequence shown here is derived from an EMBL/GenBank/DDBJ whole genome shotgun (WGS) entry which is preliminary data.</text>
</comment>
<name>A0A9C7G816_9BACI</name>
<organism evidence="1 2">
    <name type="scientific">Pseudoneobacillus rhizosphaerae</name>
    <dbReference type="NCBI Taxonomy" id="2880968"/>
    <lineage>
        <taxon>Bacteria</taxon>
        <taxon>Bacillati</taxon>
        <taxon>Bacillota</taxon>
        <taxon>Bacilli</taxon>
        <taxon>Bacillales</taxon>
        <taxon>Bacillaceae</taxon>
        <taxon>Pseudoneobacillus</taxon>
    </lineage>
</organism>
<sequence length="104" mass="11868">MNSEAYLDFCFVREARGGFAVEIEALMESVFQGIRVNWYLEEKSAEGADIVVAEVKGMAPWKTEEETLHYLEEHAGEAFWEYLQGYQMYIYPNNPKGCGSCGTH</sequence>